<dbReference type="STRING" id="13370.A0A448YII8"/>
<reference evidence="8 9" key="1">
    <citation type="submission" date="2018-12" db="EMBL/GenBank/DDBJ databases">
        <authorList>
            <person name="Tiukova I."/>
            <person name="Dainat J."/>
        </authorList>
    </citation>
    <scope>NUCLEOTIDE SEQUENCE [LARGE SCALE GENOMIC DNA]</scope>
</reference>
<dbReference type="FunFam" id="1.25.40.430:FF:000003">
    <property type="entry name" value="Checkpoint serine/threonine-protein kinase BUB1"/>
    <property type="match status" value="1"/>
</dbReference>
<dbReference type="AlphaFoldDB" id="A0A448YII8"/>
<keyword evidence="9" id="KW-1185">Reference proteome</keyword>
<dbReference type="Gene3D" id="1.25.40.430">
    <property type="match status" value="1"/>
</dbReference>
<dbReference type="PANTHER" id="PTHR14030:SF27">
    <property type="match status" value="1"/>
</dbReference>
<evidence type="ECO:0000256" key="1">
    <source>
        <dbReference type="ARBA" id="ARBA00004629"/>
    </source>
</evidence>
<dbReference type="FunCoup" id="A0A448YII8">
    <property type="interactions" value="506"/>
</dbReference>
<dbReference type="OrthoDB" id="248495at2759"/>
<evidence type="ECO:0000256" key="4">
    <source>
        <dbReference type="ARBA" id="ARBA00023328"/>
    </source>
</evidence>
<dbReference type="Pfam" id="PF08311">
    <property type="entry name" value="Mad3_BUB1_I"/>
    <property type="match status" value="1"/>
</dbReference>
<feature type="compositionally biased region" description="Polar residues" evidence="5">
    <location>
        <begin position="368"/>
        <end position="377"/>
    </location>
</feature>
<keyword evidence="2" id="KW-0158">Chromosome</keyword>
<dbReference type="SMART" id="SM00777">
    <property type="entry name" value="Mad3_BUB1_I"/>
    <property type="match status" value="1"/>
</dbReference>
<dbReference type="Pfam" id="PF08171">
    <property type="entry name" value="Mad3_BUB1_II"/>
    <property type="match status" value="1"/>
</dbReference>
<protein>
    <submittedName>
        <fullName evidence="8">DEKNAAC101550</fullName>
    </submittedName>
</protein>
<keyword evidence="4" id="KW-0137">Centromere</keyword>
<feature type="domain" description="Protein kinase" evidence="6">
    <location>
        <begin position="547"/>
        <end position="830"/>
    </location>
</feature>
<dbReference type="SMART" id="SM00220">
    <property type="entry name" value="S_TKc"/>
    <property type="match status" value="1"/>
</dbReference>
<feature type="region of interest" description="Disordered" evidence="5">
    <location>
        <begin position="205"/>
        <end position="274"/>
    </location>
</feature>
<evidence type="ECO:0000313" key="8">
    <source>
        <dbReference type="EMBL" id="VEU20701.1"/>
    </source>
</evidence>
<keyword evidence="3" id="KW-0995">Kinetochore</keyword>
<dbReference type="Proteomes" id="UP000290900">
    <property type="component" value="Unassembled WGS sequence"/>
</dbReference>
<dbReference type="SUPFAM" id="SSF56112">
    <property type="entry name" value="Protein kinase-like (PK-like)"/>
    <property type="match status" value="1"/>
</dbReference>
<dbReference type="GO" id="GO:0005524">
    <property type="term" value="F:ATP binding"/>
    <property type="evidence" value="ECO:0007669"/>
    <property type="project" value="InterPro"/>
</dbReference>
<evidence type="ECO:0000313" key="9">
    <source>
        <dbReference type="Proteomes" id="UP000290900"/>
    </source>
</evidence>
<feature type="compositionally biased region" description="Polar residues" evidence="5">
    <location>
        <begin position="251"/>
        <end position="262"/>
    </location>
</feature>
<accession>A0A448YII8</accession>
<evidence type="ECO:0000256" key="3">
    <source>
        <dbReference type="ARBA" id="ARBA00022838"/>
    </source>
</evidence>
<sequence>METTQLHEGTTIIPRHTTDFSLVEQDKENIKPIPQGRSVRKLADTVQLDNTQLEQKLGLERQEFENRLDPINLESLDDPLEPYIEYLRWIRESFPSGNNNSELIQLLEKATHDFKDDEYYKNEIRYFKIWLEYINFSDTPREIYTYLFRKQIGCRLSLFYESYAGFMEGQHDFQRAKEIYEMGLKCKAVPVRKLERAYEMFKQRMEKTEEENDPECREKPAVVGLSNGDGTGLQSHSQKPSDSRPKFQVFTDDSSAQPSAFNQGEGRDSLDPIGNLRKENKVQSLPFKGQVIPQISSGPKVKARKFTVFQDKPALTYPVTETVAVPGKRTAKYDLNFELFFPKDAEPRTVYEVLAMMTKRVHKRRKSVSSVQETPTTKRVARGSMTPSASRRGSSFLIGSLNEDGDTTKLTQSPTLTFFSNQARKEILQMFNQPANTANTTTSSTNEEHAGASRLSDFVTETLTGNTIDTPQQHRKSEETESLLSSPFFDTPLRISLHKIVDPDDQTIKDQQSISHYPGYHNYDMEMNKLGTLQTMFKPGMPPIMGDKRSLLNFEGSLYCVTKELASGLYLCEKSTGEQYALKVRKEGSSWEFYVLSELARRSTSLLKSYGYYKYRDESYLILPYFKQGSIMQLVDSMKSVSIKMTESLAAYFAIQILRQVIQLHTASFVHCQIGPDSCMVSFEQTIKRRTLSYADISLTDYSRAMDLSLYSHGVGFQAKGTEDFLEILKEKEYWTYEPDYYGAAKIIHTLIFGNPLHVHKVASGILPDEMVNNNWSELWTELLDELLNPYRFSKDGIITEQLQKTTKRLENWMEFSSNPGSIVRMIDLL</sequence>
<dbReference type="InterPro" id="IPR012572">
    <property type="entry name" value="Mad3/Bub1_II"/>
</dbReference>
<evidence type="ECO:0000256" key="5">
    <source>
        <dbReference type="SAM" id="MobiDB-lite"/>
    </source>
</evidence>
<evidence type="ECO:0000259" key="6">
    <source>
        <dbReference type="PROSITE" id="PS50011"/>
    </source>
</evidence>
<feature type="compositionally biased region" description="Basic and acidic residues" evidence="5">
    <location>
        <begin position="265"/>
        <end position="274"/>
    </location>
</feature>
<evidence type="ECO:0000259" key="7">
    <source>
        <dbReference type="PROSITE" id="PS51489"/>
    </source>
</evidence>
<feature type="domain" description="BUB1 N-terminal" evidence="7">
    <location>
        <begin position="67"/>
        <end position="244"/>
    </location>
</feature>
<organism evidence="8 9">
    <name type="scientific">Brettanomyces naardenensis</name>
    <name type="common">Yeast</name>
    <dbReference type="NCBI Taxonomy" id="13370"/>
    <lineage>
        <taxon>Eukaryota</taxon>
        <taxon>Fungi</taxon>
        <taxon>Dikarya</taxon>
        <taxon>Ascomycota</taxon>
        <taxon>Saccharomycotina</taxon>
        <taxon>Pichiomycetes</taxon>
        <taxon>Pichiales</taxon>
        <taxon>Pichiaceae</taxon>
        <taxon>Brettanomyces</taxon>
    </lineage>
</organism>
<dbReference type="PROSITE" id="PS50011">
    <property type="entry name" value="PROTEIN_KINASE_DOM"/>
    <property type="match status" value="1"/>
</dbReference>
<dbReference type="GO" id="GO:0000776">
    <property type="term" value="C:kinetochore"/>
    <property type="evidence" value="ECO:0007669"/>
    <property type="project" value="UniProtKB-KW"/>
</dbReference>
<dbReference type="PROSITE" id="PS51489">
    <property type="entry name" value="BUB1_N"/>
    <property type="match status" value="1"/>
</dbReference>
<feature type="region of interest" description="Disordered" evidence="5">
    <location>
        <begin position="365"/>
        <end position="409"/>
    </location>
</feature>
<dbReference type="Pfam" id="PF00069">
    <property type="entry name" value="Pkinase"/>
    <property type="match status" value="1"/>
</dbReference>
<dbReference type="InterPro" id="IPR000719">
    <property type="entry name" value="Prot_kinase_dom"/>
</dbReference>
<dbReference type="GO" id="GO:0007094">
    <property type="term" value="P:mitotic spindle assembly checkpoint signaling"/>
    <property type="evidence" value="ECO:0007669"/>
    <property type="project" value="InterPro"/>
</dbReference>
<dbReference type="InterPro" id="IPR013212">
    <property type="entry name" value="Mad3/Bub1_I"/>
</dbReference>
<proteinExistence type="predicted"/>
<dbReference type="InterPro" id="IPR011009">
    <property type="entry name" value="Kinase-like_dom_sf"/>
</dbReference>
<dbReference type="InterPro" id="IPR015661">
    <property type="entry name" value="Bub1/Mad3"/>
</dbReference>
<gene>
    <name evidence="8" type="ORF">BRENAR_LOCUS1436</name>
</gene>
<dbReference type="Gene3D" id="6.10.20.170">
    <property type="match status" value="1"/>
</dbReference>
<name>A0A448YII8_BRENA</name>
<comment type="subcellular location">
    <subcellularLocation>
        <location evidence="1">Chromosome</location>
        <location evidence="1">Centromere</location>
        <location evidence="1">Kinetochore</location>
    </subcellularLocation>
</comment>
<dbReference type="GO" id="GO:0004672">
    <property type="term" value="F:protein kinase activity"/>
    <property type="evidence" value="ECO:0007669"/>
    <property type="project" value="InterPro"/>
</dbReference>
<dbReference type="PANTHER" id="PTHR14030">
    <property type="entry name" value="MITOTIC CHECKPOINT SERINE/THREONINE-PROTEIN KINASE BUB1"/>
    <property type="match status" value="1"/>
</dbReference>
<dbReference type="InParanoid" id="A0A448YII8"/>
<evidence type="ECO:0000256" key="2">
    <source>
        <dbReference type="ARBA" id="ARBA00022454"/>
    </source>
</evidence>
<dbReference type="Gene3D" id="1.10.510.10">
    <property type="entry name" value="Transferase(Phosphotransferase) domain 1"/>
    <property type="match status" value="1"/>
</dbReference>
<dbReference type="EMBL" id="CAACVR010000006">
    <property type="protein sequence ID" value="VEU20701.1"/>
    <property type="molecule type" value="Genomic_DNA"/>
</dbReference>